<dbReference type="NCBIfam" id="TIGR00229">
    <property type="entry name" value="sensory_box"/>
    <property type="match status" value="1"/>
</dbReference>
<gene>
    <name evidence="16" type="primary">walK_3</name>
    <name evidence="16" type="ORF">CLMAG_43670</name>
</gene>
<dbReference type="NCBIfam" id="NF046044">
    <property type="entry name" value="PnpS"/>
    <property type="match status" value="1"/>
</dbReference>
<keyword evidence="9" id="KW-0067">ATP-binding</keyword>
<dbReference type="GO" id="GO:0004721">
    <property type="term" value="F:phosphoprotein phosphatase activity"/>
    <property type="evidence" value="ECO:0007669"/>
    <property type="project" value="TreeGrafter"/>
</dbReference>
<dbReference type="AlphaFoldDB" id="A0A161WFX5"/>
<dbReference type="InterPro" id="IPR005467">
    <property type="entry name" value="His_kinase_dom"/>
</dbReference>
<name>A0A161WFX5_9CLOT</name>
<dbReference type="STRING" id="1121326.CLMAG_43670"/>
<proteinExistence type="predicted"/>
<dbReference type="Gene3D" id="1.10.287.130">
    <property type="match status" value="1"/>
</dbReference>
<dbReference type="SUPFAM" id="SSF47384">
    <property type="entry name" value="Homodimeric domain of signal transducing histidine kinase"/>
    <property type="match status" value="1"/>
</dbReference>
<feature type="domain" description="Histidine kinase" evidence="13">
    <location>
        <begin position="370"/>
        <end position="588"/>
    </location>
</feature>
<evidence type="ECO:0000256" key="2">
    <source>
        <dbReference type="ARBA" id="ARBA00004236"/>
    </source>
</evidence>
<dbReference type="InterPro" id="IPR036890">
    <property type="entry name" value="HATPase_C_sf"/>
</dbReference>
<dbReference type="SMART" id="SM00091">
    <property type="entry name" value="PAS"/>
    <property type="match status" value="1"/>
</dbReference>
<keyword evidence="6 16" id="KW-0808">Transferase</keyword>
<keyword evidence="12" id="KW-1133">Transmembrane helix</keyword>
<evidence type="ECO:0000256" key="11">
    <source>
        <dbReference type="ARBA" id="ARBA00023136"/>
    </source>
</evidence>
<evidence type="ECO:0000259" key="13">
    <source>
        <dbReference type="PROSITE" id="PS50109"/>
    </source>
</evidence>
<accession>A0A161WFX5</accession>
<dbReference type="Proteomes" id="UP000076603">
    <property type="component" value="Unassembled WGS sequence"/>
</dbReference>
<keyword evidence="12" id="KW-0812">Transmembrane</keyword>
<dbReference type="CDD" id="cd06225">
    <property type="entry name" value="HAMP"/>
    <property type="match status" value="1"/>
</dbReference>
<evidence type="ECO:0000256" key="10">
    <source>
        <dbReference type="ARBA" id="ARBA00023012"/>
    </source>
</evidence>
<keyword evidence="10" id="KW-0902">Two-component regulatory system</keyword>
<dbReference type="Gene3D" id="3.30.450.20">
    <property type="entry name" value="PAS domain"/>
    <property type="match status" value="2"/>
</dbReference>
<dbReference type="EC" id="2.7.13.3" evidence="3"/>
<dbReference type="InterPro" id="IPR036097">
    <property type="entry name" value="HisK_dim/P_sf"/>
</dbReference>
<keyword evidence="11 12" id="KW-0472">Membrane</keyword>
<evidence type="ECO:0000259" key="15">
    <source>
        <dbReference type="PROSITE" id="PS50885"/>
    </source>
</evidence>
<dbReference type="PROSITE" id="PS50112">
    <property type="entry name" value="PAS"/>
    <property type="match status" value="1"/>
</dbReference>
<dbReference type="SUPFAM" id="SSF55785">
    <property type="entry name" value="PYP-like sensor domain (PAS domain)"/>
    <property type="match status" value="1"/>
</dbReference>
<dbReference type="EMBL" id="LWAE01000005">
    <property type="protein sequence ID" value="KZL90595.1"/>
    <property type="molecule type" value="Genomic_DNA"/>
</dbReference>
<dbReference type="Gene3D" id="3.30.565.10">
    <property type="entry name" value="Histidine kinase-like ATPase, C-terminal domain"/>
    <property type="match status" value="1"/>
</dbReference>
<evidence type="ECO:0000256" key="5">
    <source>
        <dbReference type="ARBA" id="ARBA00022553"/>
    </source>
</evidence>
<dbReference type="InterPro" id="IPR050351">
    <property type="entry name" value="BphY/WalK/GraS-like"/>
</dbReference>
<keyword evidence="8 16" id="KW-0418">Kinase</keyword>
<dbReference type="Pfam" id="PF00672">
    <property type="entry name" value="HAMP"/>
    <property type="match status" value="1"/>
</dbReference>
<dbReference type="PRINTS" id="PR00344">
    <property type="entry name" value="BCTRLSENSOR"/>
</dbReference>
<comment type="catalytic activity">
    <reaction evidence="1">
        <text>ATP + protein L-histidine = ADP + protein N-phospho-L-histidine.</text>
        <dbReference type="EC" id="2.7.13.3"/>
    </reaction>
</comment>
<keyword evidence="17" id="KW-1185">Reference proteome</keyword>
<dbReference type="PROSITE" id="PS50885">
    <property type="entry name" value="HAMP"/>
    <property type="match status" value="1"/>
</dbReference>
<evidence type="ECO:0000259" key="14">
    <source>
        <dbReference type="PROSITE" id="PS50112"/>
    </source>
</evidence>
<feature type="transmembrane region" description="Helical" evidence="12">
    <location>
        <begin position="161"/>
        <end position="185"/>
    </location>
</feature>
<evidence type="ECO:0000256" key="9">
    <source>
        <dbReference type="ARBA" id="ARBA00022840"/>
    </source>
</evidence>
<dbReference type="GO" id="GO:0005524">
    <property type="term" value="F:ATP binding"/>
    <property type="evidence" value="ECO:0007669"/>
    <property type="project" value="UniProtKB-KW"/>
</dbReference>
<protein>
    <recommendedName>
        <fullName evidence="3">histidine kinase</fullName>
        <ecNumber evidence="3">2.7.13.3</ecNumber>
    </recommendedName>
</protein>
<dbReference type="CDD" id="cd00075">
    <property type="entry name" value="HATPase"/>
    <property type="match status" value="1"/>
</dbReference>
<dbReference type="SUPFAM" id="SSF158472">
    <property type="entry name" value="HAMP domain-like"/>
    <property type="match status" value="1"/>
</dbReference>
<keyword evidence="7" id="KW-0547">Nucleotide-binding</keyword>
<dbReference type="OrthoDB" id="9813151at2"/>
<feature type="domain" description="HAMP" evidence="15">
    <location>
        <begin position="186"/>
        <end position="238"/>
    </location>
</feature>
<dbReference type="CDD" id="cd00082">
    <property type="entry name" value="HisKA"/>
    <property type="match status" value="1"/>
</dbReference>
<dbReference type="FunFam" id="3.30.565.10:FF:000023">
    <property type="entry name" value="PAS domain-containing sensor histidine kinase"/>
    <property type="match status" value="1"/>
</dbReference>
<dbReference type="PATRIC" id="fig|1121326.3.peg.4431"/>
<evidence type="ECO:0000256" key="12">
    <source>
        <dbReference type="SAM" id="Phobius"/>
    </source>
</evidence>
<dbReference type="PROSITE" id="PS50109">
    <property type="entry name" value="HIS_KIN"/>
    <property type="match status" value="1"/>
</dbReference>
<evidence type="ECO:0000256" key="6">
    <source>
        <dbReference type="ARBA" id="ARBA00022679"/>
    </source>
</evidence>
<evidence type="ECO:0000313" key="17">
    <source>
        <dbReference type="Proteomes" id="UP000076603"/>
    </source>
</evidence>
<dbReference type="InterPro" id="IPR004358">
    <property type="entry name" value="Sig_transdc_His_kin-like_C"/>
</dbReference>
<dbReference type="RefSeq" id="WP_066626915.1">
    <property type="nucleotide sequence ID" value="NZ_FQXL01000011.1"/>
</dbReference>
<dbReference type="SMART" id="SM00387">
    <property type="entry name" value="HATPase_c"/>
    <property type="match status" value="1"/>
</dbReference>
<dbReference type="InterPro" id="IPR035965">
    <property type="entry name" value="PAS-like_dom_sf"/>
</dbReference>
<dbReference type="PANTHER" id="PTHR45453">
    <property type="entry name" value="PHOSPHATE REGULON SENSOR PROTEIN PHOR"/>
    <property type="match status" value="1"/>
</dbReference>
<dbReference type="Gene3D" id="6.10.340.10">
    <property type="match status" value="1"/>
</dbReference>
<evidence type="ECO:0000256" key="7">
    <source>
        <dbReference type="ARBA" id="ARBA00022741"/>
    </source>
</evidence>
<dbReference type="Pfam" id="PF13596">
    <property type="entry name" value="PAS_10"/>
    <property type="match status" value="1"/>
</dbReference>
<keyword evidence="5" id="KW-0597">Phosphoprotein</keyword>
<dbReference type="GO" id="GO:0000155">
    <property type="term" value="F:phosphorelay sensor kinase activity"/>
    <property type="evidence" value="ECO:0007669"/>
    <property type="project" value="InterPro"/>
</dbReference>
<sequence length="588" mass="67302">MRRKLFTTYIILLIIGSLITGALCLSFVRTFYIKNLQDKLISNGKLISNNLLNLVDKKDKVDYLLLAQRFSSQVDAEITFLDDKGNVLADSKNNKLISENQMDKLEVQNCLRNKFGTSDRYDKFSGEKILYVALSPVKVYENRVIVRLGVSLNGFDNLNKVFLSCTLISILVGVLVAMVVGCFFLDNIMNPIQKLNNVAKKISRGNFNHKVKIRTRDELQELADSFNHMSFSISNMISQLDYKNSQLNSILNSITHGMVAIDSNWNIILLNPAVRRILNLHKGLGMGDNLRTIIEEQELCNLIKETFNDNIHKEREVKLTCNNDRIFKVYTNPIDYDTKVQTDEKGIIVILQDITEVKHLERMRSEFVANVSHELKTPLTTIMGFVETIKRKAGEDAEKRRRFLDIITEEVERLKRLIEDILLLSHLEKSSSLDQLEEINIYKELDTILYMLTPSAGKKDICIDLSIKRNFTLYVRSRNLFKQMIINLIDNAIKYTQSGGNVRVLAYIKEEIVFISIRDTGIGIPKEDAARVFERFYRVDKSRSRNQGGTGLGLAIVKHIVSELDGTISLNSEINKGSEFIIQLPYRK</sequence>
<evidence type="ECO:0000256" key="4">
    <source>
        <dbReference type="ARBA" id="ARBA00022475"/>
    </source>
</evidence>
<dbReference type="SMART" id="SM00388">
    <property type="entry name" value="HisKA"/>
    <property type="match status" value="1"/>
</dbReference>
<comment type="subcellular location">
    <subcellularLocation>
        <location evidence="2">Cell membrane</location>
    </subcellularLocation>
</comment>
<dbReference type="FunFam" id="1.10.287.130:FF:000008">
    <property type="entry name" value="Two-component sensor histidine kinase"/>
    <property type="match status" value="1"/>
</dbReference>
<feature type="domain" description="PAS" evidence="14">
    <location>
        <begin position="243"/>
        <end position="314"/>
    </location>
</feature>
<dbReference type="InterPro" id="IPR003661">
    <property type="entry name" value="HisK_dim/P_dom"/>
</dbReference>
<dbReference type="CDD" id="cd00130">
    <property type="entry name" value="PAS"/>
    <property type="match status" value="1"/>
</dbReference>
<dbReference type="GO" id="GO:0005886">
    <property type="term" value="C:plasma membrane"/>
    <property type="evidence" value="ECO:0007669"/>
    <property type="project" value="UniProtKB-SubCell"/>
</dbReference>
<dbReference type="SUPFAM" id="SSF55874">
    <property type="entry name" value="ATPase domain of HSP90 chaperone/DNA topoisomerase II/histidine kinase"/>
    <property type="match status" value="1"/>
</dbReference>
<dbReference type="SMART" id="SM00304">
    <property type="entry name" value="HAMP"/>
    <property type="match status" value="1"/>
</dbReference>
<dbReference type="Pfam" id="PF02518">
    <property type="entry name" value="HATPase_c"/>
    <property type="match status" value="1"/>
</dbReference>
<comment type="caution">
    <text evidence="16">The sequence shown here is derived from an EMBL/GenBank/DDBJ whole genome shotgun (WGS) entry which is preliminary data.</text>
</comment>
<organism evidence="16 17">
    <name type="scientific">Clostridium magnum DSM 2767</name>
    <dbReference type="NCBI Taxonomy" id="1121326"/>
    <lineage>
        <taxon>Bacteria</taxon>
        <taxon>Bacillati</taxon>
        <taxon>Bacillota</taxon>
        <taxon>Clostridia</taxon>
        <taxon>Eubacteriales</taxon>
        <taxon>Clostridiaceae</taxon>
        <taxon>Clostridium</taxon>
    </lineage>
</organism>
<dbReference type="InterPro" id="IPR000014">
    <property type="entry name" value="PAS"/>
</dbReference>
<dbReference type="GO" id="GO:0016036">
    <property type="term" value="P:cellular response to phosphate starvation"/>
    <property type="evidence" value="ECO:0007669"/>
    <property type="project" value="TreeGrafter"/>
</dbReference>
<dbReference type="PANTHER" id="PTHR45453:SF1">
    <property type="entry name" value="PHOSPHATE REGULON SENSOR PROTEIN PHOR"/>
    <property type="match status" value="1"/>
</dbReference>
<dbReference type="Pfam" id="PF00512">
    <property type="entry name" value="HisKA"/>
    <property type="match status" value="1"/>
</dbReference>
<dbReference type="InterPro" id="IPR003594">
    <property type="entry name" value="HATPase_dom"/>
</dbReference>
<evidence type="ECO:0000256" key="8">
    <source>
        <dbReference type="ARBA" id="ARBA00022777"/>
    </source>
</evidence>
<dbReference type="InterPro" id="IPR003660">
    <property type="entry name" value="HAMP_dom"/>
</dbReference>
<reference evidence="16 17" key="1">
    <citation type="submission" date="2016-04" db="EMBL/GenBank/DDBJ databases">
        <title>Genome sequence of Clostridium magnum DSM 2767.</title>
        <authorList>
            <person name="Poehlein A."/>
            <person name="Uhlig R."/>
            <person name="Fischer R."/>
            <person name="Bahl H."/>
            <person name="Daniel R."/>
        </authorList>
    </citation>
    <scope>NUCLEOTIDE SEQUENCE [LARGE SCALE GENOMIC DNA]</scope>
    <source>
        <strain evidence="16 17">DSM 2767</strain>
    </source>
</reference>
<evidence type="ECO:0000256" key="1">
    <source>
        <dbReference type="ARBA" id="ARBA00000085"/>
    </source>
</evidence>
<keyword evidence="4" id="KW-1003">Cell membrane</keyword>
<evidence type="ECO:0000313" key="16">
    <source>
        <dbReference type="EMBL" id="KZL90595.1"/>
    </source>
</evidence>
<evidence type="ECO:0000256" key="3">
    <source>
        <dbReference type="ARBA" id="ARBA00012438"/>
    </source>
</evidence>